<evidence type="ECO:0000259" key="1">
    <source>
        <dbReference type="PROSITE" id="PS50943"/>
    </source>
</evidence>
<dbReference type="SMART" id="SM00530">
    <property type="entry name" value="HTH_XRE"/>
    <property type="match status" value="1"/>
</dbReference>
<dbReference type="CDD" id="cd00093">
    <property type="entry name" value="HTH_XRE"/>
    <property type="match status" value="1"/>
</dbReference>
<comment type="caution">
    <text evidence="2">The sequence shown here is derived from an EMBL/GenBank/DDBJ whole genome shotgun (WGS) entry which is preliminary data.</text>
</comment>
<dbReference type="SUPFAM" id="SSF47413">
    <property type="entry name" value="lambda repressor-like DNA-binding domains"/>
    <property type="match status" value="1"/>
</dbReference>
<dbReference type="Proteomes" id="UP000286181">
    <property type="component" value="Unassembled WGS sequence"/>
</dbReference>
<evidence type="ECO:0000313" key="5">
    <source>
        <dbReference type="Proteomes" id="UP000260642"/>
    </source>
</evidence>
<dbReference type="Proteomes" id="UP000283683">
    <property type="component" value="Unassembled WGS sequence"/>
</dbReference>
<dbReference type="Pfam" id="PF13560">
    <property type="entry name" value="HTH_31"/>
    <property type="match status" value="1"/>
</dbReference>
<organism evidence="2 5">
    <name type="scientific">Agathobacter rectalis</name>
    <dbReference type="NCBI Taxonomy" id="39491"/>
    <lineage>
        <taxon>Bacteria</taxon>
        <taxon>Bacillati</taxon>
        <taxon>Bacillota</taxon>
        <taxon>Clostridia</taxon>
        <taxon>Lachnospirales</taxon>
        <taxon>Lachnospiraceae</taxon>
        <taxon>Agathobacter</taxon>
    </lineage>
</organism>
<dbReference type="Proteomes" id="UP000260642">
    <property type="component" value="Unassembled WGS sequence"/>
</dbReference>
<accession>A0A3E4E5P3</accession>
<dbReference type="GO" id="GO:0003677">
    <property type="term" value="F:DNA binding"/>
    <property type="evidence" value="ECO:0007669"/>
    <property type="project" value="InterPro"/>
</dbReference>
<dbReference type="InterPro" id="IPR010982">
    <property type="entry name" value="Lambda_DNA-bd_dom_sf"/>
</dbReference>
<dbReference type="PROSITE" id="PS50943">
    <property type="entry name" value="HTH_CROC1"/>
    <property type="match status" value="1"/>
</dbReference>
<dbReference type="EMBL" id="QROF01000001">
    <property type="protein sequence ID" value="RHL07841.1"/>
    <property type="molecule type" value="Genomic_DNA"/>
</dbReference>
<evidence type="ECO:0000313" key="6">
    <source>
        <dbReference type="Proteomes" id="UP000283683"/>
    </source>
</evidence>
<dbReference type="RefSeq" id="WP_117483084.1">
    <property type="nucleotide sequence ID" value="NZ_QROF01000001.1"/>
</dbReference>
<dbReference type="EMBL" id="QSAZ01000005">
    <property type="protein sequence ID" value="RGW87544.1"/>
    <property type="molecule type" value="Genomic_DNA"/>
</dbReference>
<reference evidence="5 6" key="1">
    <citation type="submission" date="2018-08" db="EMBL/GenBank/DDBJ databases">
        <title>A genome reference for cultivated species of the human gut microbiota.</title>
        <authorList>
            <person name="Zou Y."/>
            <person name="Xue W."/>
            <person name="Luo G."/>
        </authorList>
    </citation>
    <scope>NUCLEOTIDE SEQUENCE [LARGE SCALE GENOMIC DNA]</scope>
    <source>
        <strain evidence="3 6">AF06-19</strain>
        <strain evidence="4 7">AF39-14AC</strain>
        <strain evidence="2 5">TM10-3</strain>
    </source>
</reference>
<dbReference type="Gene3D" id="1.10.260.40">
    <property type="entry name" value="lambda repressor-like DNA-binding domains"/>
    <property type="match status" value="1"/>
</dbReference>
<sequence length="83" mass="9578">MEVAEVSRTKFDPYVIGNNIRDLREKRKMTQMKAAEEMDMSLCHYARIEEGSKGMSIQMLFRFINFYKTDANTILGTHLGGLV</sequence>
<dbReference type="AlphaFoldDB" id="A0A3E4E5P3"/>
<evidence type="ECO:0000313" key="4">
    <source>
        <dbReference type="EMBL" id="RHL07841.1"/>
    </source>
</evidence>
<dbReference type="InterPro" id="IPR001387">
    <property type="entry name" value="Cro/C1-type_HTH"/>
</dbReference>
<feature type="domain" description="HTH cro/C1-type" evidence="1">
    <location>
        <begin position="20"/>
        <end position="74"/>
    </location>
</feature>
<gene>
    <name evidence="4" type="ORF">DW038_00005</name>
    <name evidence="3" type="ORF">DWV45_06465</name>
    <name evidence="2" type="ORF">DXD95_13640</name>
</gene>
<proteinExistence type="predicted"/>
<evidence type="ECO:0000313" key="7">
    <source>
        <dbReference type="Proteomes" id="UP000286181"/>
    </source>
</evidence>
<evidence type="ECO:0000313" key="2">
    <source>
        <dbReference type="EMBL" id="RGI65828.1"/>
    </source>
</evidence>
<protein>
    <submittedName>
        <fullName evidence="2">XRE family transcriptional regulator</fullName>
    </submittedName>
</protein>
<evidence type="ECO:0000313" key="3">
    <source>
        <dbReference type="EMBL" id="RGW87544.1"/>
    </source>
</evidence>
<name>A0A3E4E5P3_9FIRM</name>
<dbReference type="EMBL" id="QSOB01000032">
    <property type="protein sequence ID" value="RGI65828.1"/>
    <property type="molecule type" value="Genomic_DNA"/>
</dbReference>